<keyword evidence="2" id="KW-1185">Reference proteome</keyword>
<sequence>MGWSLQVRTVRDRGRSHGYRLRALASALEISRPLGFSATWTYLELRLGVDPEAPEFLEPAIDALADERVRSRAALRRHVDLRLAAKEEGRRQPVADGATPHRPLRWHGDERRGAGVLLGSLLDRPETQDLNARQESAAVLDLATRLARRLDAAEPRTVALDAGDRASLQAALVGARRDARPPRGPDAMPAYLRARTTQLLLEQILIAVDGAPPLGEPLTFVATPAGPPAGR</sequence>
<reference evidence="1" key="1">
    <citation type="journal article" date="2014" name="Int. J. Syst. Evol. Microbiol.">
        <title>Complete genome sequence of Corynebacterium casei LMG S-19264T (=DSM 44701T), isolated from a smear-ripened cheese.</title>
        <authorList>
            <consortium name="US DOE Joint Genome Institute (JGI-PGF)"/>
            <person name="Walter F."/>
            <person name="Albersmeier A."/>
            <person name="Kalinowski J."/>
            <person name="Ruckert C."/>
        </authorList>
    </citation>
    <scope>NUCLEOTIDE SEQUENCE</scope>
    <source>
        <strain evidence="1">NBRC 112290</strain>
    </source>
</reference>
<protein>
    <submittedName>
        <fullName evidence="1">Uncharacterized protein</fullName>
    </submittedName>
</protein>
<reference evidence="1" key="2">
    <citation type="submission" date="2023-02" db="EMBL/GenBank/DDBJ databases">
        <authorList>
            <person name="Sun Q."/>
            <person name="Mori K."/>
        </authorList>
    </citation>
    <scope>NUCLEOTIDE SEQUENCE</scope>
    <source>
        <strain evidence="1">NBRC 112290</strain>
    </source>
</reference>
<proteinExistence type="predicted"/>
<dbReference type="RefSeq" id="WP_284251487.1">
    <property type="nucleotide sequence ID" value="NZ_BSUM01000001.1"/>
</dbReference>
<comment type="caution">
    <text evidence="1">The sequence shown here is derived from an EMBL/GenBank/DDBJ whole genome shotgun (WGS) entry which is preliminary data.</text>
</comment>
<evidence type="ECO:0000313" key="1">
    <source>
        <dbReference type="EMBL" id="GMA32795.1"/>
    </source>
</evidence>
<organism evidence="1 2">
    <name type="scientific">Litorihabitans aurantiacus</name>
    <dbReference type="NCBI Taxonomy" id="1930061"/>
    <lineage>
        <taxon>Bacteria</taxon>
        <taxon>Bacillati</taxon>
        <taxon>Actinomycetota</taxon>
        <taxon>Actinomycetes</taxon>
        <taxon>Micrococcales</taxon>
        <taxon>Beutenbergiaceae</taxon>
        <taxon>Litorihabitans</taxon>
    </lineage>
</organism>
<evidence type="ECO:0000313" key="2">
    <source>
        <dbReference type="Proteomes" id="UP001157161"/>
    </source>
</evidence>
<accession>A0AA37XHR1</accession>
<gene>
    <name evidence="1" type="ORF">GCM10025875_27870</name>
</gene>
<dbReference type="EMBL" id="BSUM01000001">
    <property type="protein sequence ID" value="GMA32795.1"/>
    <property type="molecule type" value="Genomic_DNA"/>
</dbReference>
<dbReference type="AlphaFoldDB" id="A0AA37XHR1"/>
<name>A0AA37XHR1_9MICO</name>
<dbReference type="Proteomes" id="UP001157161">
    <property type="component" value="Unassembled WGS sequence"/>
</dbReference>